<dbReference type="Proteomes" id="UP001146469">
    <property type="component" value="Unassembled WGS sequence"/>
</dbReference>
<feature type="transmembrane region" description="Helical" evidence="5">
    <location>
        <begin position="299"/>
        <end position="319"/>
    </location>
</feature>
<dbReference type="Pfam" id="PF03699">
    <property type="entry name" value="UPF0182"/>
    <property type="match status" value="1"/>
</dbReference>
<feature type="compositionally biased region" description="Pro residues" evidence="6">
    <location>
        <begin position="1"/>
        <end position="18"/>
    </location>
</feature>
<dbReference type="EMBL" id="JAKMUT010000001">
    <property type="protein sequence ID" value="MCZ9288973.1"/>
    <property type="molecule type" value="Genomic_DNA"/>
</dbReference>
<proteinExistence type="inferred from homology"/>
<accession>A0A9X3LLV8</accession>
<reference evidence="7" key="1">
    <citation type="submission" date="2022-02" db="EMBL/GenBank/DDBJ databases">
        <title>Corynebacterium sp. from urogenital microbiome.</title>
        <authorList>
            <person name="Cappelli E.A."/>
            <person name="Ribeiro T.G."/>
            <person name="Peixe L."/>
        </authorList>
    </citation>
    <scope>NUCLEOTIDE SEQUENCE</scope>
    <source>
        <strain evidence="7">C8Ua_174</strain>
    </source>
</reference>
<dbReference type="NCBIfam" id="NF000825">
    <property type="entry name" value="PRK00068.1"/>
    <property type="match status" value="1"/>
</dbReference>
<keyword evidence="2 5" id="KW-0812">Transmembrane</keyword>
<dbReference type="RefSeq" id="WP_269944062.1">
    <property type="nucleotide sequence ID" value="NZ_JAKMUT010000001.1"/>
</dbReference>
<evidence type="ECO:0000313" key="7">
    <source>
        <dbReference type="EMBL" id="MCZ9288973.1"/>
    </source>
</evidence>
<comment type="subcellular location">
    <subcellularLocation>
        <location evidence="5">Cell membrane</location>
        <topology evidence="5">Multi-pass membrane protein</topology>
    </subcellularLocation>
</comment>
<evidence type="ECO:0000256" key="6">
    <source>
        <dbReference type="SAM" id="MobiDB-lite"/>
    </source>
</evidence>
<evidence type="ECO:0000256" key="3">
    <source>
        <dbReference type="ARBA" id="ARBA00022989"/>
    </source>
</evidence>
<feature type="transmembrane region" description="Helical" evidence="5">
    <location>
        <begin position="70"/>
        <end position="95"/>
    </location>
</feature>
<organism evidence="7 8">
    <name type="scientific">Corynebacterium evansiae</name>
    <dbReference type="NCBI Taxonomy" id="2913499"/>
    <lineage>
        <taxon>Bacteria</taxon>
        <taxon>Bacillati</taxon>
        <taxon>Actinomycetota</taxon>
        <taxon>Actinomycetes</taxon>
        <taxon>Mycobacteriales</taxon>
        <taxon>Corynebacteriaceae</taxon>
        <taxon>Corynebacterium</taxon>
    </lineage>
</organism>
<feature type="transmembrane region" description="Helical" evidence="5">
    <location>
        <begin position="28"/>
        <end position="50"/>
    </location>
</feature>
<evidence type="ECO:0000256" key="4">
    <source>
        <dbReference type="ARBA" id="ARBA00023136"/>
    </source>
</evidence>
<feature type="transmembrane region" description="Helical" evidence="5">
    <location>
        <begin position="125"/>
        <end position="145"/>
    </location>
</feature>
<name>A0A9X3LLV8_9CORY</name>
<feature type="transmembrane region" description="Helical" evidence="5">
    <location>
        <begin position="227"/>
        <end position="244"/>
    </location>
</feature>
<dbReference type="InterPro" id="IPR005372">
    <property type="entry name" value="UPF0182"/>
</dbReference>
<feature type="compositionally biased region" description="Basic and acidic residues" evidence="6">
    <location>
        <begin position="969"/>
        <end position="998"/>
    </location>
</feature>
<sequence>MSTPTPPSSGRPKQPFPSSPGSSRRSKFLGILVAAIAIIIFIVPVVVSTYTDFAWFRSVDYQGVFMNVIVTRLVLFGIFGLIGALISWLAAYLAYRARPDEIESLGTSSPLAEYRPLIRRNMRPFLVGIPLFVGVITGMILQANWRSVMLFLNGSNFGVHDPQFDKDLGFYAFNLPFLQMLVSTFSVLLILAFVINGVGHYLLGSITTGNPRVGEKASVSTNARRQLAVIAGVWMLLKAVGYWFDRYGLLTRSHETFTGASYTDINAVLPAKIVLLVISIFVAAMFFITIVLRDLRIPALAVALMVGSSLTVGLAWPAMLEQFSVNPNRAEKEREYIARNIEATRYAYGIGDDKVTYDRDWGAAGDAASKEQKKAVADDSATLSNVRLLDPEVLSPTFTQQQQLRNFYGFPDELAIDRYEVDGKMRDFVVAARELNPNTLDGNQNDWINRHTVYTHGNGFVAAPARKVDEVARDVGSARGGYPVYTVADLQSMQSGKQGGELELDIKQPRIYFGPVIASSNQNNSDYAIVGNNEGEPLEYDTDASNYTYTGTGGVDVSNYFNRLMFSAHFESMNMLLTDRIGEGSKILYERDPRERVHKVAPWLTTDSKTYPVVIDGRVKWVVDGYTTLNNLPYSERIGLTDSTADALNPDGVSETQVVDNEVGYIRNSVKAVVDAYDGSVDLYAFDESDPVLKAWRGAFPDVVKPRSEISKELEDHLRYPEDMFKVQRELIAKYHVSDPGVFFQNDSFWSVPTDPTAPQDRQDNAQPPYYVVASDPETNKPSFQLITPFRGLRREFLAAHMSVGSDPDNYGKINVRVLPTGTQTLGPNQAQDTMMSSDEIARERTLLKGTNDLTNGNLLTLPVGDGQILYVEPVYSQRSGQDSAFPKLLRVLVSYNGQVGYAPTIAEALDQVGIKTSSTTDIQEIDGSVVDPTKDGGSGNKGDKGKDADKDKKSKDEQGSDAKGAAGKSDDKGTDTAPEQRVRDAMDKVNKTRESGTFEEFGKALDELDKAVQDLQSER</sequence>
<keyword evidence="1 5" id="KW-1003">Cell membrane</keyword>
<keyword evidence="4 5" id="KW-0472">Membrane</keyword>
<gene>
    <name evidence="7" type="ORF">L8V00_01920</name>
</gene>
<keyword evidence="8" id="KW-1185">Reference proteome</keyword>
<evidence type="ECO:0000256" key="1">
    <source>
        <dbReference type="ARBA" id="ARBA00022475"/>
    </source>
</evidence>
<dbReference type="PANTHER" id="PTHR39344">
    <property type="entry name" value="UPF0182 PROTEIN SLL1060"/>
    <property type="match status" value="1"/>
</dbReference>
<dbReference type="HAMAP" id="MF_01600">
    <property type="entry name" value="UPF0182"/>
    <property type="match status" value="1"/>
</dbReference>
<comment type="caution">
    <text evidence="7">The sequence shown here is derived from an EMBL/GenBank/DDBJ whole genome shotgun (WGS) entry which is preliminary data.</text>
</comment>
<dbReference type="GO" id="GO:0005576">
    <property type="term" value="C:extracellular region"/>
    <property type="evidence" value="ECO:0007669"/>
    <property type="project" value="TreeGrafter"/>
</dbReference>
<dbReference type="AlphaFoldDB" id="A0A9X3LLV8"/>
<protein>
    <recommendedName>
        <fullName evidence="5">UPF0182 protein L8V00_01920</fullName>
    </recommendedName>
</protein>
<feature type="transmembrane region" description="Helical" evidence="5">
    <location>
        <begin position="177"/>
        <end position="206"/>
    </location>
</feature>
<comment type="similarity">
    <text evidence="5">Belongs to the UPF0182 family.</text>
</comment>
<keyword evidence="3 5" id="KW-1133">Transmembrane helix</keyword>
<evidence type="ECO:0000256" key="5">
    <source>
        <dbReference type="HAMAP-Rule" id="MF_01600"/>
    </source>
</evidence>
<dbReference type="PANTHER" id="PTHR39344:SF1">
    <property type="entry name" value="UPF0182 PROTEIN SLL1060"/>
    <property type="match status" value="1"/>
</dbReference>
<dbReference type="GO" id="GO:0005886">
    <property type="term" value="C:plasma membrane"/>
    <property type="evidence" value="ECO:0007669"/>
    <property type="project" value="UniProtKB-SubCell"/>
</dbReference>
<feature type="compositionally biased region" description="Basic and acidic residues" evidence="6">
    <location>
        <begin position="942"/>
        <end position="961"/>
    </location>
</feature>
<feature type="transmembrane region" description="Helical" evidence="5">
    <location>
        <begin position="273"/>
        <end position="292"/>
    </location>
</feature>
<evidence type="ECO:0000256" key="2">
    <source>
        <dbReference type="ARBA" id="ARBA00022692"/>
    </source>
</evidence>
<feature type="region of interest" description="Disordered" evidence="6">
    <location>
        <begin position="1"/>
        <end position="23"/>
    </location>
</feature>
<evidence type="ECO:0000313" key="8">
    <source>
        <dbReference type="Proteomes" id="UP001146469"/>
    </source>
</evidence>
<feature type="region of interest" description="Disordered" evidence="6">
    <location>
        <begin position="924"/>
        <end position="998"/>
    </location>
</feature>